<gene>
    <name evidence="2" type="ORF">SAMN05660649_02174</name>
</gene>
<sequence length="59" mass="6674">MEHIQLIVAVMAFIFAASMIPMAKMKKKGKNVQIWRTITLALLLIAALLTMFFPNLGRQ</sequence>
<keyword evidence="1" id="KW-1133">Transmembrane helix</keyword>
<keyword evidence="3" id="KW-1185">Reference proteome</keyword>
<dbReference type="AlphaFoldDB" id="A0A1I2TJK1"/>
<accession>A0A1I2TJK1</accession>
<name>A0A1I2TJK1_9FIRM</name>
<organism evidence="2 3">
    <name type="scientific">Desulfotruncus arcticus DSM 17038</name>
    <dbReference type="NCBI Taxonomy" id="1121424"/>
    <lineage>
        <taxon>Bacteria</taxon>
        <taxon>Bacillati</taxon>
        <taxon>Bacillota</taxon>
        <taxon>Clostridia</taxon>
        <taxon>Eubacteriales</taxon>
        <taxon>Desulfallaceae</taxon>
        <taxon>Desulfotruncus</taxon>
    </lineage>
</organism>
<evidence type="ECO:0000313" key="2">
    <source>
        <dbReference type="EMBL" id="SFG62676.1"/>
    </source>
</evidence>
<protein>
    <submittedName>
        <fullName evidence="2">Uncharacterized protein</fullName>
    </submittedName>
</protein>
<keyword evidence="1" id="KW-0812">Transmembrane</keyword>
<dbReference type="RefSeq" id="WP_092471400.1">
    <property type="nucleotide sequence ID" value="NZ_FOOX01000007.1"/>
</dbReference>
<feature type="transmembrane region" description="Helical" evidence="1">
    <location>
        <begin position="6"/>
        <end position="22"/>
    </location>
</feature>
<dbReference type="OrthoDB" id="9978692at2"/>
<proteinExistence type="predicted"/>
<reference evidence="3" key="1">
    <citation type="submission" date="2016-10" db="EMBL/GenBank/DDBJ databases">
        <authorList>
            <person name="Varghese N."/>
            <person name="Submissions S."/>
        </authorList>
    </citation>
    <scope>NUCLEOTIDE SEQUENCE [LARGE SCALE GENOMIC DNA]</scope>
    <source>
        <strain evidence="3">DSM 17038</strain>
    </source>
</reference>
<evidence type="ECO:0000256" key="1">
    <source>
        <dbReference type="SAM" id="Phobius"/>
    </source>
</evidence>
<evidence type="ECO:0000313" key="3">
    <source>
        <dbReference type="Proteomes" id="UP000199337"/>
    </source>
</evidence>
<dbReference type="EMBL" id="FOOX01000007">
    <property type="protein sequence ID" value="SFG62676.1"/>
    <property type="molecule type" value="Genomic_DNA"/>
</dbReference>
<dbReference type="Proteomes" id="UP000199337">
    <property type="component" value="Unassembled WGS sequence"/>
</dbReference>
<feature type="transmembrane region" description="Helical" evidence="1">
    <location>
        <begin position="34"/>
        <end position="53"/>
    </location>
</feature>
<keyword evidence="1" id="KW-0472">Membrane</keyword>